<protein>
    <submittedName>
        <fullName evidence="2">Uncharacterized protein</fullName>
    </submittedName>
</protein>
<evidence type="ECO:0000313" key="2">
    <source>
        <dbReference type="EMBL" id="OGH93826.1"/>
    </source>
</evidence>
<reference evidence="2 3" key="1">
    <citation type="journal article" date="2016" name="Nat. Commun.">
        <title>Thousands of microbial genomes shed light on interconnected biogeochemical processes in an aquifer system.</title>
        <authorList>
            <person name="Anantharaman K."/>
            <person name="Brown C.T."/>
            <person name="Hug L.A."/>
            <person name="Sharon I."/>
            <person name="Castelle C.J."/>
            <person name="Probst A.J."/>
            <person name="Thomas B.C."/>
            <person name="Singh A."/>
            <person name="Wilkins M.J."/>
            <person name="Karaoz U."/>
            <person name="Brodie E.L."/>
            <person name="Williams K.H."/>
            <person name="Hubbard S.S."/>
            <person name="Banfield J.F."/>
        </authorList>
    </citation>
    <scope>NUCLEOTIDE SEQUENCE [LARGE SCALE GENOMIC DNA]</scope>
</reference>
<dbReference type="AlphaFoldDB" id="A0A1F6PCD5"/>
<name>A0A1F6PCD5_9BACT</name>
<feature type="non-terminal residue" evidence="2">
    <location>
        <position position="663"/>
    </location>
</feature>
<feature type="region of interest" description="Disordered" evidence="1">
    <location>
        <begin position="1"/>
        <end position="25"/>
    </location>
</feature>
<evidence type="ECO:0000313" key="3">
    <source>
        <dbReference type="Proteomes" id="UP000178254"/>
    </source>
</evidence>
<evidence type="ECO:0000256" key="1">
    <source>
        <dbReference type="SAM" id="MobiDB-lite"/>
    </source>
</evidence>
<dbReference type="EMBL" id="MFRE01000021">
    <property type="protein sequence ID" value="OGH93826.1"/>
    <property type="molecule type" value="Genomic_DNA"/>
</dbReference>
<organism evidence="2 3">
    <name type="scientific">Candidatus Magasanikbacteria bacterium RIFOXYD2_FULL_41_14</name>
    <dbReference type="NCBI Taxonomy" id="1798709"/>
    <lineage>
        <taxon>Bacteria</taxon>
        <taxon>Candidatus Magasanikiibacteriota</taxon>
    </lineage>
</organism>
<accession>A0A1F6PCD5</accession>
<comment type="caution">
    <text evidence="2">The sequence shown here is derived from an EMBL/GenBank/DDBJ whole genome shotgun (WGS) entry which is preliminary data.</text>
</comment>
<dbReference type="Proteomes" id="UP000178254">
    <property type="component" value="Unassembled WGS sequence"/>
</dbReference>
<proteinExistence type="predicted"/>
<sequence length="663" mass="75405">MEHNPNFLKKFNLQGSPEAQSAARRTKIRTGEAVEQKAGPLVQNYLDRFSEILNRKGSYKNGLNKREHGIEAVKRFLHKENLIEPAVATDQHLDQQKKIAREQGHGDVNIPNSLRETIKVAVKRVASGESVEDALHNLSDEQKQMVEEIIALVENQKQSLDQWVDYMASPDATYPDWLKYWSIRNVLGLSKYDKDKKVFPKREKNTTNPFPDLNREALAYVLDAINKKQEGQTINFEQLEEQDRAEFDKLLKTENFAKLYAWAMEKVTPASVELLSITDGKWVKHKKGSNHLPLVQSLQGHGTGWCTAGEAVAQSQLARGDFYVYYTLNEQNQPTIPRAAIRMEGDKIAEVRGIAAQQNLDPHIGGEVAKKMAEFPDGKEYQAKAEDMKRLTDIEKKMVKNQALTKEDLVLLYEIDHKIQGFGYGDDPRIREIRDKRDTKADAPIVFECEPNQIAYSQNQITENTKAYIGPLFTNIFKQLAHLDHIYTKFPEGKIYQESIKIDKNKTPAQYLAEFKKLGIQISNYVKYMLEHMSGSSDEEKKKNILDRIKEGIFGNEDNSTTEQVDMIRLTVADLGFPNGATKEQIYKRKEELGLDLCPAEVGPNYRLQYADQPIGEYVYVGMEPILGTGGDPRVFGVKRSDDGSWLGNVWAEPDSQFSSGLR</sequence>
<gene>
    <name evidence="2" type="ORF">A2538_03075</name>
</gene>